<feature type="domain" description="FeoB-type G" evidence="16">
    <location>
        <begin position="35"/>
        <end position="202"/>
    </location>
</feature>
<dbReference type="PROSITE" id="PS51711">
    <property type="entry name" value="G_FEOB"/>
    <property type="match status" value="1"/>
</dbReference>
<dbReference type="NCBIfam" id="TIGR00437">
    <property type="entry name" value="feoB"/>
    <property type="match status" value="1"/>
</dbReference>
<evidence type="ECO:0000256" key="7">
    <source>
        <dbReference type="ARBA" id="ARBA00022989"/>
    </source>
</evidence>
<feature type="transmembrane region" description="Helical" evidence="15">
    <location>
        <begin position="314"/>
        <end position="335"/>
    </location>
</feature>
<keyword evidence="10 13" id="KW-0342">GTP-binding</keyword>
<name>A0A1T4M693_9BACT</name>
<evidence type="ECO:0000256" key="1">
    <source>
        <dbReference type="ARBA" id="ARBA00004651"/>
    </source>
</evidence>
<feature type="transmembrane region" description="Helical" evidence="15">
    <location>
        <begin position="448"/>
        <end position="474"/>
    </location>
</feature>
<sequence length="735" mass="82869">MGGKDDGDSLPDIVNTCFLLQLLLRNFMVTLAGKKLHIALVGNPNSGKTSLFNTLTGLNQKVGNFPGVTVDKKTGSISLDHTQKAELIDLPGTYSLYPRRADEWVAYKVLMNADEDVKADVVLLVADASNLKRNLLFCSQIIDLKIPVVMALTMNDIAARKDIRIDIQGLEAELGIPVVAVNPRKNKGIAELKKVLLQVSRQQGTVHTREFIDTRKLAPESVEQVQRILPQLSDYATIHHLINHEQFPLEQQVQDAIEQAETETRFNPTKTQAEEIMQRYHRIRQIMQQNVLEPGPLEKKLFTEKLDAVLLHRVWGYVILLAVLFLLFQSIFWLASYPMDGIEWTFSQVTGWLNNTLPAAWWSDLLVNGFVAGLGGIVIFIPQIMILFGLITLLEDTGYMARISFLSDKLMRKVGLNGKSVMPMISGFACAVPAIMSARSIENKKERLLTILVTPLMSCSARLPVYTILISLVIDDKYYFGFLSLQGLVMMGLYFLGTAMALIVSYVMKWFINIKEKSFFILELPTYRAPRWKNAGITMIEKAKIFVTDAGRVIIVISLLLWFLSTYGPKDRMEQVENKYAALIAKEPQHEDSLQKQLSSEKLQHSYAGILGQAIEPAIQPLGYDWKIGIALITSFAAREVFVGTMATLYSVEESDDNSSLRQKMETARHKDGTKVYSLAAALSLMVFYMLAMQCMSTLAIVKRETKSWKWPAFQFVYMTLLAYGMSWITYHIFS</sequence>
<evidence type="ECO:0000256" key="10">
    <source>
        <dbReference type="ARBA" id="ARBA00023134"/>
    </source>
</evidence>
<keyword evidence="5 15" id="KW-0812">Transmembrane</keyword>
<dbReference type="GO" id="GO:0005525">
    <property type="term" value="F:GTP binding"/>
    <property type="evidence" value="ECO:0007669"/>
    <property type="project" value="UniProtKB-KW"/>
</dbReference>
<dbReference type="Gene3D" id="3.40.50.300">
    <property type="entry name" value="P-loop containing nucleotide triphosphate hydrolases"/>
    <property type="match status" value="1"/>
</dbReference>
<dbReference type="PANTHER" id="PTHR43185">
    <property type="entry name" value="FERROUS IRON TRANSPORT PROTEIN B"/>
    <property type="match status" value="1"/>
</dbReference>
<evidence type="ECO:0000313" key="18">
    <source>
        <dbReference type="Proteomes" id="UP000190888"/>
    </source>
</evidence>
<keyword evidence="14" id="KW-0460">Magnesium</keyword>
<evidence type="ECO:0000256" key="15">
    <source>
        <dbReference type="RuleBase" id="RU362098"/>
    </source>
</evidence>
<evidence type="ECO:0000256" key="3">
    <source>
        <dbReference type="ARBA" id="ARBA00022475"/>
    </source>
</evidence>
<evidence type="ECO:0000256" key="9">
    <source>
        <dbReference type="ARBA" id="ARBA00023065"/>
    </source>
</evidence>
<evidence type="ECO:0000256" key="8">
    <source>
        <dbReference type="ARBA" id="ARBA00023004"/>
    </source>
</evidence>
<dbReference type="InterPro" id="IPR050860">
    <property type="entry name" value="FeoB_GTPase"/>
</dbReference>
<dbReference type="Pfam" id="PF02421">
    <property type="entry name" value="FeoB_N"/>
    <property type="match status" value="1"/>
</dbReference>
<keyword evidence="9" id="KW-0406">Ion transport</keyword>
<keyword evidence="8 15" id="KW-0408">Iron</keyword>
<evidence type="ECO:0000256" key="2">
    <source>
        <dbReference type="ARBA" id="ARBA00022448"/>
    </source>
</evidence>
<keyword evidence="3" id="KW-1003">Cell membrane</keyword>
<organism evidence="17 18">
    <name type="scientific">Sediminibacterium ginsengisoli</name>
    <dbReference type="NCBI Taxonomy" id="413434"/>
    <lineage>
        <taxon>Bacteria</taxon>
        <taxon>Pseudomonadati</taxon>
        <taxon>Bacteroidota</taxon>
        <taxon>Chitinophagia</taxon>
        <taxon>Chitinophagales</taxon>
        <taxon>Chitinophagaceae</taxon>
        <taxon>Sediminibacterium</taxon>
    </lineage>
</organism>
<reference evidence="17 18" key="1">
    <citation type="submission" date="2017-02" db="EMBL/GenBank/DDBJ databases">
        <authorList>
            <person name="Peterson S.W."/>
        </authorList>
    </citation>
    <scope>NUCLEOTIDE SEQUENCE [LARGE SCALE GENOMIC DNA]</scope>
    <source>
        <strain evidence="17 18">DSM 22335</strain>
    </source>
</reference>
<feature type="transmembrane region" description="Helical" evidence="15">
    <location>
        <begin position="714"/>
        <end position="734"/>
    </location>
</feature>
<evidence type="ECO:0000256" key="6">
    <source>
        <dbReference type="ARBA" id="ARBA00022741"/>
    </source>
</evidence>
<dbReference type="PRINTS" id="PR00326">
    <property type="entry name" value="GTP1OBG"/>
</dbReference>
<feature type="binding site" evidence="14">
    <location>
        <position position="57"/>
    </location>
    <ligand>
        <name>Mg(2+)</name>
        <dbReference type="ChEBI" id="CHEBI:18420"/>
        <label>2</label>
    </ligand>
</feature>
<dbReference type="AlphaFoldDB" id="A0A1T4M693"/>
<keyword evidence="7 15" id="KW-1133">Transmembrane helix</keyword>
<comment type="similarity">
    <text evidence="15">Belongs to the TRAFAC class TrmE-Era-EngA-EngB-Septin-like GTPase superfamily. FeoB GTPase (TC 9.A.8) family.</text>
</comment>
<evidence type="ECO:0000256" key="14">
    <source>
        <dbReference type="PIRSR" id="PIRSR603373-2"/>
    </source>
</evidence>
<dbReference type="InterPro" id="IPR006073">
    <property type="entry name" value="GTP-bd"/>
</dbReference>
<comment type="subcellular location">
    <subcellularLocation>
        <location evidence="15">Cell inner membrane</location>
        <topology evidence="15">Multi-pass membrane protein</topology>
    </subcellularLocation>
    <subcellularLocation>
        <location evidence="1">Cell membrane</location>
        <topology evidence="1">Multi-pass membrane protein</topology>
    </subcellularLocation>
</comment>
<keyword evidence="11 15" id="KW-0472">Membrane</keyword>
<feature type="binding site" evidence="14">
    <location>
        <position position="53"/>
    </location>
    <ligand>
        <name>Mg(2+)</name>
        <dbReference type="ChEBI" id="CHEBI:18420"/>
        <label>2</label>
    </ligand>
</feature>
<feature type="transmembrane region" description="Helical" evidence="15">
    <location>
        <begin position="480"/>
        <end position="508"/>
    </location>
</feature>
<keyword evidence="6 13" id="KW-0547">Nucleotide-binding</keyword>
<feature type="transmembrane region" description="Helical" evidence="15">
    <location>
        <begin position="676"/>
        <end position="702"/>
    </location>
</feature>
<gene>
    <name evidence="17" type="ORF">SAMN04488132_103184</name>
</gene>
<dbReference type="Pfam" id="PF07664">
    <property type="entry name" value="FeoB_C"/>
    <property type="match status" value="1"/>
</dbReference>
<feature type="binding site" evidence="14">
    <location>
        <position position="54"/>
    </location>
    <ligand>
        <name>Mg(2+)</name>
        <dbReference type="ChEBI" id="CHEBI:18420"/>
        <label>2</label>
    </ligand>
</feature>
<keyword evidence="4 15" id="KW-0410">Iron transport</keyword>
<protein>
    <recommendedName>
        <fullName evidence="12 15">Ferrous iron transport protein B</fullName>
    </recommendedName>
</protein>
<feature type="binding site" evidence="13">
    <location>
        <begin position="42"/>
        <end position="49"/>
    </location>
    <ligand>
        <name>GTP</name>
        <dbReference type="ChEBI" id="CHEBI:37565"/>
        <label>1</label>
    </ligand>
</feature>
<dbReference type="Proteomes" id="UP000190888">
    <property type="component" value="Unassembled WGS sequence"/>
</dbReference>
<keyword evidence="2 15" id="KW-0813">Transport</keyword>
<evidence type="ECO:0000256" key="5">
    <source>
        <dbReference type="ARBA" id="ARBA00022692"/>
    </source>
</evidence>
<feature type="transmembrane region" description="Helical" evidence="15">
    <location>
        <begin position="414"/>
        <end position="436"/>
    </location>
</feature>
<dbReference type="STRING" id="413434.SAMN04488132_103184"/>
<feature type="transmembrane region" description="Helical" evidence="15">
    <location>
        <begin position="545"/>
        <end position="564"/>
    </location>
</feature>
<evidence type="ECO:0000256" key="4">
    <source>
        <dbReference type="ARBA" id="ARBA00022496"/>
    </source>
</evidence>
<dbReference type="CDD" id="cd01879">
    <property type="entry name" value="FeoB"/>
    <property type="match status" value="1"/>
</dbReference>
<evidence type="ECO:0000256" key="12">
    <source>
        <dbReference type="NCBIfam" id="TIGR00437"/>
    </source>
</evidence>
<dbReference type="PANTHER" id="PTHR43185:SF1">
    <property type="entry name" value="FE(2+) TRANSPORTER FEOB"/>
    <property type="match status" value="1"/>
</dbReference>
<keyword evidence="18" id="KW-1185">Reference proteome</keyword>
<feature type="binding site" evidence="13">
    <location>
        <begin position="67"/>
        <end position="71"/>
    </location>
    <ligand>
        <name>GTP</name>
        <dbReference type="ChEBI" id="CHEBI:37565"/>
        <label>1</label>
    </ligand>
</feature>
<dbReference type="EMBL" id="FUWH01000003">
    <property type="protein sequence ID" value="SJZ62244.1"/>
    <property type="molecule type" value="Genomic_DNA"/>
</dbReference>
<feature type="binding site" evidence="13">
    <location>
        <begin position="89"/>
        <end position="92"/>
    </location>
    <ligand>
        <name>GTP</name>
        <dbReference type="ChEBI" id="CHEBI:37565"/>
        <label>1</label>
    </ligand>
</feature>
<evidence type="ECO:0000259" key="16">
    <source>
        <dbReference type="PROSITE" id="PS51711"/>
    </source>
</evidence>
<dbReference type="GO" id="GO:0015093">
    <property type="term" value="F:ferrous iron transmembrane transporter activity"/>
    <property type="evidence" value="ECO:0007669"/>
    <property type="project" value="UniProtKB-UniRule"/>
</dbReference>
<evidence type="ECO:0000256" key="13">
    <source>
        <dbReference type="PIRSR" id="PIRSR603373-1"/>
    </source>
</evidence>
<dbReference type="Pfam" id="PF07670">
    <property type="entry name" value="Gate"/>
    <property type="match status" value="2"/>
</dbReference>
<dbReference type="InterPro" id="IPR011642">
    <property type="entry name" value="Gate_dom"/>
</dbReference>
<evidence type="ECO:0000256" key="11">
    <source>
        <dbReference type="ARBA" id="ARBA00023136"/>
    </source>
</evidence>
<proteinExistence type="inferred from homology"/>
<dbReference type="GO" id="GO:0046872">
    <property type="term" value="F:metal ion binding"/>
    <property type="evidence" value="ECO:0007669"/>
    <property type="project" value="UniProtKB-KW"/>
</dbReference>
<dbReference type="RefSeq" id="WP_245825596.1">
    <property type="nucleotide sequence ID" value="NZ_FUWH01000003.1"/>
</dbReference>
<dbReference type="InterPro" id="IPR003373">
    <property type="entry name" value="Fe2_transport_prot-B"/>
</dbReference>
<dbReference type="SUPFAM" id="SSF52540">
    <property type="entry name" value="P-loop containing nucleoside triphosphate hydrolases"/>
    <property type="match status" value="1"/>
</dbReference>
<dbReference type="InterPro" id="IPR030389">
    <property type="entry name" value="G_FEOB_dom"/>
</dbReference>
<evidence type="ECO:0000313" key="17">
    <source>
        <dbReference type="EMBL" id="SJZ62244.1"/>
    </source>
</evidence>
<dbReference type="InterPro" id="IPR027417">
    <property type="entry name" value="P-loop_NTPase"/>
</dbReference>
<accession>A0A1T4M693</accession>
<feature type="binding site" evidence="14">
    <location>
        <position position="56"/>
    </location>
    <ligand>
        <name>Mg(2+)</name>
        <dbReference type="ChEBI" id="CHEBI:18420"/>
        <label>2</label>
    </ligand>
</feature>
<comment type="function">
    <text evidence="15">Probable transporter of a GTP-driven Fe(2+) uptake system.</text>
</comment>
<dbReference type="GO" id="GO:0005886">
    <property type="term" value="C:plasma membrane"/>
    <property type="evidence" value="ECO:0007669"/>
    <property type="project" value="UniProtKB-SubCell"/>
</dbReference>
<feature type="transmembrane region" description="Helical" evidence="15">
    <location>
        <begin position="365"/>
        <end position="394"/>
    </location>
</feature>
<dbReference type="InterPro" id="IPR011640">
    <property type="entry name" value="Fe2_transport_prot_B_C"/>
</dbReference>
<keyword evidence="14" id="KW-0479">Metal-binding</keyword>